<feature type="non-terminal residue" evidence="21">
    <location>
        <position position="770"/>
    </location>
</feature>
<evidence type="ECO:0000256" key="9">
    <source>
        <dbReference type="ARBA" id="ARBA00022801"/>
    </source>
</evidence>
<dbReference type="GO" id="GO:0005886">
    <property type="term" value="C:plasma membrane"/>
    <property type="evidence" value="ECO:0007669"/>
    <property type="project" value="UniProtKB-SubCell"/>
</dbReference>
<dbReference type="Proteomes" id="UP000176598">
    <property type="component" value="Unassembled WGS sequence"/>
</dbReference>
<keyword evidence="4" id="KW-1003">Cell membrane</keyword>
<dbReference type="EMBL" id="MGEG01000014">
    <property type="protein sequence ID" value="OGL79429.1"/>
    <property type="molecule type" value="Genomic_DNA"/>
</dbReference>
<evidence type="ECO:0000256" key="8">
    <source>
        <dbReference type="ARBA" id="ARBA00022679"/>
    </source>
</evidence>
<dbReference type="AlphaFoldDB" id="A0A1F7UME7"/>
<dbReference type="InterPro" id="IPR023346">
    <property type="entry name" value="Lysozyme-like_dom_sf"/>
</dbReference>
<keyword evidence="10" id="KW-0133">Cell shape</keyword>
<dbReference type="FunFam" id="1.10.3810.10:FF:000001">
    <property type="entry name" value="Penicillin-binding protein 1A"/>
    <property type="match status" value="1"/>
</dbReference>
<comment type="catalytic activity">
    <reaction evidence="16">
        <text>[GlcNAc-(1-&gt;4)-Mur2Ac(oyl-L-Ala-gamma-D-Glu-L-Lys-D-Ala-D-Ala)](n)-di-trans,octa-cis-undecaprenyl diphosphate + beta-D-GlcNAc-(1-&gt;4)-Mur2Ac(oyl-L-Ala-gamma-D-Glu-L-Lys-D-Ala-D-Ala)-di-trans,octa-cis-undecaprenyl diphosphate = [GlcNAc-(1-&gt;4)-Mur2Ac(oyl-L-Ala-gamma-D-Glu-L-Lys-D-Ala-D-Ala)](n+1)-di-trans,octa-cis-undecaprenyl diphosphate + di-trans,octa-cis-undecaprenyl diphosphate + H(+)</text>
        <dbReference type="Rhea" id="RHEA:23708"/>
        <dbReference type="Rhea" id="RHEA-COMP:9602"/>
        <dbReference type="Rhea" id="RHEA-COMP:9603"/>
        <dbReference type="ChEBI" id="CHEBI:15378"/>
        <dbReference type="ChEBI" id="CHEBI:58405"/>
        <dbReference type="ChEBI" id="CHEBI:60033"/>
        <dbReference type="ChEBI" id="CHEBI:78435"/>
        <dbReference type="EC" id="2.4.99.28"/>
    </reaction>
</comment>
<feature type="transmembrane region" description="Helical" evidence="18">
    <location>
        <begin position="37"/>
        <end position="56"/>
    </location>
</feature>
<dbReference type="NCBIfam" id="TIGR02074">
    <property type="entry name" value="PBP_1a_fam"/>
    <property type="match status" value="1"/>
</dbReference>
<evidence type="ECO:0000256" key="15">
    <source>
        <dbReference type="ARBA" id="ARBA00034000"/>
    </source>
</evidence>
<evidence type="ECO:0000313" key="21">
    <source>
        <dbReference type="EMBL" id="OGL79429.1"/>
    </source>
</evidence>
<feature type="domain" description="Penicillin-binding protein transpeptidase" evidence="19">
    <location>
        <begin position="397"/>
        <end position="676"/>
    </location>
</feature>
<organism evidence="21 22">
    <name type="scientific">Candidatus Uhrbacteria bacterium RIFCSPHIGHO2_12_FULL_57_11</name>
    <dbReference type="NCBI Taxonomy" id="1802398"/>
    <lineage>
        <taxon>Bacteria</taxon>
        <taxon>Candidatus Uhriibacteriota</taxon>
    </lineage>
</organism>
<dbReference type="InterPro" id="IPR001264">
    <property type="entry name" value="Glyco_trans_51"/>
</dbReference>
<comment type="catalytic activity">
    <reaction evidence="15">
        <text>Preferential cleavage: (Ac)2-L-Lys-D-Ala-|-D-Ala. Also transpeptidation of peptidyl-alanyl moieties that are N-acyl substituents of D-alanine.</text>
        <dbReference type="EC" id="3.4.16.4"/>
    </reaction>
</comment>
<comment type="similarity">
    <text evidence="2">In the C-terminal section; belongs to the transpeptidase family.</text>
</comment>
<evidence type="ECO:0000256" key="5">
    <source>
        <dbReference type="ARBA" id="ARBA00022645"/>
    </source>
</evidence>
<keyword evidence="14" id="KW-0961">Cell wall biogenesis/degradation</keyword>
<evidence type="ECO:0000256" key="18">
    <source>
        <dbReference type="SAM" id="Phobius"/>
    </source>
</evidence>
<dbReference type="Gene3D" id="1.10.3810.10">
    <property type="entry name" value="Biosynthetic peptidoglycan transglycosylase-like"/>
    <property type="match status" value="1"/>
</dbReference>
<dbReference type="InterPro" id="IPR050396">
    <property type="entry name" value="Glycosyltr_51/Transpeptidase"/>
</dbReference>
<feature type="transmembrane region" description="Helical" evidence="18">
    <location>
        <begin position="77"/>
        <end position="103"/>
    </location>
</feature>
<evidence type="ECO:0000256" key="17">
    <source>
        <dbReference type="SAM" id="MobiDB-lite"/>
    </source>
</evidence>
<sequence length="770" mass="85324">MNLPDNIRSPQSWREHRRRLKPTLQALWRFFVLSGKALRWLSLTIYSLINLMIYKIRKGRGPRRPLPKLPKINLRAAFSFILTAGALLLVVGGLSGAAAVAWLGRALPDPSNIQSRSVAQSTKIYDRTGEHLLYEIHGDEKRTIIELSDIPEQAIKATIAIEDKDFYKHGGFSLRGIFRAAWVNLRRGGTVQGGSTITQQFVKNAILTDERSVTRKLKELVLAFEMERRFSKDEILKLYFNEIPYGSTSYGIESAAQTFFGKRARDLDLVEGAMLAALPKAPTKLSPYGSNTEALAARTRYILDAMAEEGYISRDQAGEAKKVDILARVKPRRESIEAPHFVLYVKEMISEKYGEKLVERGGLKVITSLDYDKQKIAEKAVFDGMAAVEKSGGSNAALVALDPQTGEILAMVGSRDYFNEELDGQVNVTTRPRQPGSSFKPIVYAAAFEKGFTPGTVLWDVNTTFITDTKPYAPKNYDLAEHGPVTARTALAGSLNIPAVKMIYLTGIGKVLDFADKLGYTTLRERSRFGLSLVLGGGEVKLLEHVSAFGVFGNDGIRQEPVAVLKVEGPDGRPIEEWKPGNGNKVVEPEVSRNITDVLSDNAARAYVFGESNYLTLPGRPVAAKTGTTNDFRDAWTVGYTPQITAGVWTGNNDNSEMKRGADGSKIAAPIWNQFMREALAIYPAEAFRPPAPIATGKPILDGQLFPETRVRVDRITGKLANDFTPLSTAEERVYREVHDTLFYLKKDDPRGVPPENPYEDPQFSNWELA</sequence>
<evidence type="ECO:0000256" key="6">
    <source>
        <dbReference type="ARBA" id="ARBA00022670"/>
    </source>
</evidence>
<evidence type="ECO:0000256" key="14">
    <source>
        <dbReference type="ARBA" id="ARBA00023316"/>
    </source>
</evidence>
<dbReference type="GO" id="GO:0008360">
    <property type="term" value="P:regulation of cell shape"/>
    <property type="evidence" value="ECO:0007669"/>
    <property type="project" value="UniProtKB-KW"/>
</dbReference>
<dbReference type="Pfam" id="PF00912">
    <property type="entry name" value="Transgly"/>
    <property type="match status" value="1"/>
</dbReference>
<dbReference type="GO" id="GO:0009252">
    <property type="term" value="P:peptidoglycan biosynthetic process"/>
    <property type="evidence" value="ECO:0007669"/>
    <property type="project" value="UniProtKB-KW"/>
</dbReference>
<gene>
    <name evidence="21" type="ORF">A3F28_03725</name>
</gene>
<dbReference type="Gene3D" id="3.40.710.10">
    <property type="entry name" value="DD-peptidase/beta-lactamase superfamily"/>
    <property type="match status" value="1"/>
</dbReference>
<reference evidence="21 22" key="1">
    <citation type="journal article" date="2016" name="Nat. Commun.">
        <title>Thousands of microbial genomes shed light on interconnected biogeochemical processes in an aquifer system.</title>
        <authorList>
            <person name="Anantharaman K."/>
            <person name="Brown C.T."/>
            <person name="Hug L.A."/>
            <person name="Sharon I."/>
            <person name="Castelle C.J."/>
            <person name="Probst A.J."/>
            <person name="Thomas B.C."/>
            <person name="Singh A."/>
            <person name="Wilkins M.J."/>
            <person name="Karaoz U."/>
            <person name="Brodie E.L."/>
            <person name="Williams K.H."/>
            <person name="Hubbard S.S."/>
            <person name="Banfield J.F."/>
        </authorList>
    </citation>
    <scope>NUCLEOTIDE SEQUENCE [LARGE SCALE GENOMIC DNA]</scope>
</reference>
<evidence type="ECO:0000256" key="16">
    <source>
        <dbReference type="ARBA" id="ARBA00049902"/>
    </source>
</evidence>
<keyword evidence="8" id="KW-0808">Transferase</keyword>
<comment type="similarity">
    <text evidence="3">In the N-terminal section; belongs to the glycosyltransferase 51 family.</text>
</comment>
<evidence type="ECO:0000256" key="3">
    <source>
        <dbReference type="ARBA" id="ARBA00007739"/>
    </source>
</evidence>
<accession>A0A1F7UME7</accession>
<dbReference type="InterPro" id="IPR001460">
    <property type="entry name" value="PCN-bd_Tpept"/>
</dbReference>
<evidence type="ECO:0000256" key="2">
    <source>
        <dbReference type="ARBA" id="ARBA00007090"/>
    </source>
</evidence>
<keyword evidence="11" id="KW-0573">Peptidoglycan synthesis</keyword>
<keyword evidence="13" id="KW-0511">Multifunctional enzyme</keyword>
<evidence type="ECO:0000256" key="1">
    <source>
        <dbReference type="ARBA" id="ARBA00004236"/>
    </source>
</evidence>
<dbReference type="Pfam" id="PF00905">
    <property type="entry name" value="Transpeptidase"/>
    <property type="match status" value="1"/>
</dbReference>
<keyword evidence="9" id="KW-0378">Hydrolase</keyword>
<keyword evidence="7" id="KW-0328">Glycosyltransferase</keyword>
<name>A0A1F7UME7_9BACT</name>
<feature type="domain" description="Glycosyl transferase family 51" evidence="20">
    <location>
        <begin position="132"/>
        <end position="306"/>
    </location>
</feature>
<evidence type="ECO:0000259" key="19">
    <source>
        <dbReference type="Pfam" id="PF00905"/>
    </source>
</evidence>
<dbReference type="GO" id="GO:0009002">
    <property type="term" value="F:serine-type D-Ala-D-Ala carboxypeptidase activity"/>
    <property type="evidence" value="ECO:0007669"/>
    <property type="project" value="UniProtKB-EC"/>
</dbReference>
<comment type="subcellular location">
    <subcellularLocation>
        <location evidence="1">Cell membrane</location>
    </subcellularLocation>
</comment>
<evidence type="ECO:0000256" key="12">
    <source>
        <dbReference type="ARBA" id="ARBA00023136"/>
    </source>
</evidence>
<evidence type="ECO:0000259" key="20">
    <source>
        <dbReference type="Pfam" id="PF00912"/>
    </source>
</evidence>
<evidence type="ECO:0000256" key="4">
    <source>
        <dbReference type="ARBA" id="ARBA00022475"/>
    </source>
</evidence>
<dbReference type="InterPro" id="IPR012338">
    <property type="entry name" value="Beta-lactam/transpept-like"/>
</dbReference>
<dbReference type="SUPFAM" id="SSF56601">
    <property type="entry name" value="beta-lactamase/transpeptidase-like"/>
    <property type="match status" value="1"/>
</dbReference>
<proteinExistence type="inferred from homology"/>
<evidence type="ECO:0000313" key="22">
    <source>
        <dbReference type="Proteomes" id="UP000176598"/>
    </source>
</evidence>
<evidence type="ECO:0000256" key="10">
    <source>
        <dbReference type="ARBA" id="ARBA00022960"/>
    </source>
</evidence>
<dbReference type="GO" id="GO:0006508">
    <property type="term" value="P:proteolysis"/>
    <property type="evidence" value="ECO:0007669"/>
    <property type="project" value="UniProtKB-KW"/>
</dbReference>
<evidence type="ECO:0000256" key="7">
    <source>
        <dbReference type="ARBA" id="ARBA00022676"/>
    </source>
</evidence>
<keyword evidence="18" id="KW-1133">Transmembrane helix</keyword>
<dbReference type="GO" id="GO:0008658">
    <property type="term" value="F:penicillin binding"/>
    <property type="evidence" value="ECO:0007669"/>
    <property type="project" value="InterPro"/>
</dbReference>
<dbReference type="InterPro" id="IPR036950">
    <property type="entry name" value="PBP_transglycosylase"/>
</dbReference>
<dbReference type="GO" id="GO:0071555">
    <property type="term" value="P:cell wall organization"/>
    <property type="evidence" value="ECO:0007669"/>
    <property type="project" value="UniProtKB-KW"/>
</dbReference>
<keyword evidence="12 18" id="KW-0472">Membrane</keyword>
<feature type="region of interest" description="Disordered" evidence="17">
    <location>
        <begin position="746"/>
        <end position="770"/>
    </location>
</feature>
<keyword evidence="18" id="KW-0812">Transmembrane</keyword>
<dbReference type="PANTHER" id="PTHR32282:SF11">
    <property type="entry name" value="PENICILLIN-BINDING PROTEIN 1B"/>
    <property type="match status" value="1"/>
</dbReference>
<comment type="caution">
    <text evidence="21">The sequence shown here is derived from an EMBL/GenBank/DDBJ whole genome shotgun (WGS) entry which is preliminary data.</text>
</comment>
<dbReference type="GO" id="GO:0030288">
    <property type="term" value="C:outer membrane-bounded periplasmic space"/>
    <property type="evidence" value="ECO:0007669"/>
    <property type="project" value="TreeGrafter"/>
</dbReference>
<dbReference type="PANTHER" id="PTHR32282">
    <property type="entry name" value="BINDING PROTEIN TRANSPEPTIDASE, PUTATIVE-RELATED"/>
    <property type="match status" value="1"/>
</dbReference>
<evidence type="ECO:0000256" key="11">
    <source>
        <dbReference type="ARBA" id="ARBA00022984"/>
    </source>
</evidence>
<keyword evidence="5" id="KW-0121">Carboxypeptidase</keyword>
<keyword evidence="6" id="KW-0645">Protease</keyword>
<evidence type="ECO:0000256" key="13">
    <source>
        <dbReference type="ARBA" id="ARBA00023268"/>
    </source>
</evidence>
<dbReference type="GO" id="GO:0008955">
    <property type="term" value="F:peptidoglycan glycosyltransferase activity"/>
    <property type="evidence" value="ECO:0007669"/>
    <property type="project" value="UniProtKB-EC"/>
</dbReference>
<protein>
    <submittedName>
        <fullName evidence="21">Uncharacterized protein</fullName>
    </submittedName>
</protein>
<dbReference type="SUPFAM" id="SSF53955">
    <property type="entry name" value="Lysozyme-like"/>
    <property type="match status" value="1"/>
</dbReference>